<feature type="domain" description="PNPLA" evidence="6">
    <location>
        <begin position="39"/>
        <end position="237"/>
    </location>
</feature>
<evidence type="ECO:0000256" key="1">
    <source>
        <dbReference type="ARBA" id="ARBA00022801"/>
    </source>
</evidence>
<dbReference type="InterPro" id="IPR016035">
    <property type="entry name" value="Acyl_Trfase/lysoPLipase"/>
</dbReference>
<keyword evidence="3 4" id="KW-0443">Lipid metabolism</keyword>
<evidence type="ECO:0000313" key="7">
    <source>
        <dbReference type="EMBL" id="MCK8786238.1"/>
    </source>
</evidence>
<dbReference type="PANTHER" id="PTHR14226:SF78">
    <property type="entry name" value="SLR0060 PROTEIN"/>
    <property type="match status" value="1"/>
</dbReference>
<gene>
    <name evidence="7" type="ORF">M0638_17820</name>
</gene>
<dbReference type="SUPFAM" id="SSF52151">
    <property type="entry name" value="FabD/lysophospholipase-like"/>
    <property type="match status" value="1"/>
</dbReference>
<feature type="active site" description="Nucleophile" evidence="4">
    <location>
        <position position="73"/>
    </location>
</feature>
<dbReference type="PROSITE" id="PS51635">
    <property type="entry name" value="PNPLA"/>
    <property type="match status" value="1"/>
</dbReference>
<dbReference type="GO" id="GO:0016042">
    <property type="term" value="P:lipid catabolic process"/>
    <property type="evidence" value="ECO:0007669"/>
    <property type="project" value="UniProtKB-UniRule"/>
</dbReference>
<dbReference type="PANTHER" id="PTHR14226">
    <property type="entry name" value="NEUROPATHY TARGET ESTERASE/SWISS CHEESE D.MELANOGASTER"/>
    <property type="match status" value="1"/>
</dbReference>
<dbReference type="EMBL" id="JALPRX010000078">
    <property type="protein sequence ID" value="MCK8786238.1"/>
    <property type="molecule type" value="Genomic_DNA"/>
</dbReference>
<evidence type="ECO:0000256" key="5">
    <source>
        <dbReference type="SAM" id="MobiDB-lite"/>
    </source>
</evidence>
<evidence type="ECO:0000256" key="2">
    <source>
        <dbReference type="ARBA" id="ARBA00022963"/>
    </source>
</evidence>
<dbReference type="Gene3D" id="3.40.1090.10">
    <property type="entry name" value="Cytosolic phospholipase A2 catalytic domain"/>
    <property type="match status" value="2"/>
</dbReference>
<dbReference type="InterPro" id="IPR002641">
    <property type="entry name" value="PNPLA_dom"/>
</dbReference>
<dbReference type="RefSeq" id="WP_248668354.1">
    <property type="nucleotide sequence ID" value="NZ_JALPRX010000078.1"/>
</dbReference>
<sequence>MSDTDNKPQVAPAPDIAAPPAPSPAPAVGTRAAPLPVDLGLQGGGSHGAFTWGVLDRLLEEERLEIDAISGASAGAMNAAALVAGYQEGGRAGAKAALERFWGTVGRAATLSPLRRGPLDILLGRWTLDSSPAFIIMDLMARVVSPYDFNLTGTNPLESVLAETIDFDRLAHAEQRLYVTATNVHTGRGRVFRNAEVTPHVLMASACLPTLFQAVEIDGEHYWDGGYAGNPTITPLVRDGGRADDLILIAINPVERPGTPRTAAEIQNRLNEISFNAATIKELRGIALLQQLLATLDVRPDQKRSEAERWASFRVHIVSSPMMIDLGHSSKLNAEWAFLTHLRDEGRRCAEAFLAEKGDAIGTRSTVDLAKLLEGV</sequence>
<dbReference type="Pfam" id="PF01734">
    <property type="entry name" value="Patatin"/>
    <property type="match status" value="1"/>
</dbReference>
<keyword evidence="8" id="KW-1185">Reference proteome</keyword>
<accession>A0A9X2BV32</accession>
<evidence type="ECO:0000313" key="8">
    <source>
        <dbReference type="Proteomes" id="UP001139516"/>
    </source>
</evidence>
<dbReference type="GO" id="GO:0016787">
    <property type="term" value="F:hydrolase activity"/>
    <property type="evidence" value="ECO:0007669"/>
    <property type="project" value="UniProtKB-UniRule"/>
</dbReference>
<reference evidence="7" key="1">
    <citation type="submission" date="2022-04" db="EMBL/GenBank/DDBJ databases">
        <title>Roseomonas acroporae sp. nov., isolated from coral Acropora digitifera.</title>
        <authorList>
            <person name="Sun H."/>
        </authorList>
    </citation>
    <scope>NUCLEOTIDE SEQUENCE</scope>
    <source>
        <strain evidence="7">NAR14</strain>
    </source>
</reference>
<feature type="short sequence motif" description="DGA/G" evidence="4">
    <location>
        <begin position="224"/>
        <end position="226"/>
    </location>
</feature>
<dbReference type="InterPro" id="IPR050301">
    <property type="entry name" value="NTE"/>
</dbReference>
<keyword evidence="2 4" id="KW-0442">Lipid degradation</keyword>
<dbReference type="AlphaFoldDB" id="A0A9X2BV32"/>
<evidence type="ECO:0000259" key="6">
    <source>
        <dbReference type="PROSITE" id="PS51635"/>
    </source>
</evidence>
<feature type="region of interest" description="Disordered" evidence="5">
    <location>
        <begin position="1"/>
        <end position="30"/>
    </location>
</feature>
<feature type="active site" description="Proton acceptor" evidence="4">
    <location>
        <position position="224"/>
    </location>
</feature>
<evidence type="ECO:0000256" key="4">
    <source>
        <dbReference type="PROSITE-ProRule" id="PRU01161"/>
    </source>
</evidence>
<evidence type="ECO:0000256" key="3">
    <source>
        <dbReference type="ARBA" id="ARBA00023098"/>
    </source>
</evidence>
<organism evidence="7 8">
    <name type="scientific">Roseomonas acroporae</name>
    <dbReference type="NCBI Taxonomy" id="2937791"/>
    <lineage>
        <taxon>Bacteria</taxon>
        <taxon>Pseudomonadati</taxon>
        <taxon>Pseudomonadota</taxon>
        <taxon>Alphaproteobacteria</taxon>
        <taxon>Acetobacterales</taxon>
        <taxon>Roseomonadaceae</taxon>
        <taxon>Roseomonas</taxon>
    </lineage>
</organism>
<comment type="caution">
    <text evidence="7">The sequence shown here is derived from an EMBL/GenBank/DDBJ whole genome shotgun (WGS) entry which is preliminary data.</text>
</comment>
<name>A0A9X2BV32_9PROT</name>
<protein>
    <submittedName>
        <fullName evidence="7">Patatin-like phospholipase family protein</fullName>
    </submittedName>
</protein>
<keyword evidence="1 4" id="KW-0378">Hydrolase</keyword>
<feature type="short sequence motif" description="GXGXXG" evidence="4">
    <location>
        <begin position="43"/>
        <end position="48"/>
    </location>
</feature>
<proteinExistence type="predicted"/>
<feature type="short sequence motif" description="GXSXG" evidence="4">
    <location>
        <begin position="71"/>
        <end position="75"/>
    </location>
</feature>
<dbReference type="Proteomes" id="UP001139516">
    <property type="component" value="Unassembled WGS sequence"/>
</dbReference>